<name>J9DJ66_9PROT</name>
<dbReference type="Pfam" id="PF13489">
    <property type="entry name" value="Methyltransf_23"/>
    <property type="match status" value="1"/>
</dbReference>
<keyword evidence="2" id="KW-1185">Reference proteome</keyword>
<evidence type="ECO:0000313" key="1">
    <source>
        <dbReference type="EMBL" id="EJW21976.1"/>
    </source>
</evidence>
<dbReference type="InterPro" id="IPR050447">
    <property type="entry name" value="Erg6_SMT_methyltransf"/>
</dbReference>
<organism evidence="1 2">
    <name type="scientific">alpha proteobacterium IMCC14465</name>
    <dbReference type="NCBI Taxonomy" id="1220535"/>
    <lineage>
        <taxon>Bacteria</taxon>
        <taxon>Pseudomonadati</taxon>
        <taxon>Pseudomonadota</taxon>
        <taxon>Alphaproteobacteria</taxon>
        <taxon>PS1 clade</taxon>
    </lineage>
</organism>
<dbReference type="CDD" id="cd02440">
    <property type="entry name" value="AdoMet_MTases"/>
    <property type="match status" value="1"/>
</dbReference>
<evidence type="ECO:0000313" key="2">
    <source>
        <dbReference type="Proteomes" id="UP000004836"/>
    </source>
</evidence>
<dbReference type="eggNOG" id="COG2226">
    <property type="taxonomic scope" value="Bacteria"/>
</dbReference>
<evidence type="ECO:0008006" key="3">
    <source>
        <dbReference type="Google" id="ProtNLM"/>
    </source>
</evidence>
<dbReference type="EMBL" id="ALYF01000002">
    <property type="protein sequence ID" value="EJW21976.1"/>
    <property type="molecule type" value="Genomic_DNA"/>
</dbReference>
<dbReference type="Proteomes" id="UP000004836">
    <property type="component" value="Unassembled WGS sequence"/>
</dbReference>
<sequence length="237" mass="26877">MQTIQLEKLDVKEGHKVLDLGCGHGRHCHAVYYHANCQIIGVDLGFDDILVARKGFEAYPDLAGQSESSFGLGVADALHLPFEDNTFDRVICSEVLEHIPDYLAAIDEILRVTKPGGRIGISVPRFWPEKICWLLSADYHNEPGGHIRIFRAKELEQDFTSRGFKKMAHHWAHGLHSPYWWLRCLLGVKKDKAFGVRHYHKLLVAEMMKPNGLVAAFGKLLDPIMGKSVVFYFDKKL</sequence>
<protein>
    <recommendedName>
        <fullName evidence="3">Methyltransferase type 11 domain-containing protein</fullName>
    </recommendedName>
</protein>
<accession>J9DJ66</accession>
<dbReference type="SUPFAM" id="SSF53335">
    <property type="entry name" value="S-adenosyl-L-methionine-dependent methyltransferases"/>
    <property type="match status" value="1"/>
</dbReference>
<dbReference type="OrthoDB" id="7856199at2"/>
<dbReference type="InterPro" id="IPR029063">
    <property type="entry name" value="SAM-dependent_MTases_sf"/>
</dbReference>
<dbReference type="STRING" id="1220535.IMCC14465_03700"/>
<dbReference type="Gene3D" id="3.40.50.150">
    <property type="entry name" value="Vaccinia Virus protein VP39"/>
    <property type="match status" value="1"/>
</dbReference>
<dbReference type="AlphaFoldDB" id="J9DJ66"/>
<gene>
    <name evidence="1" type="ORF">IMCC14465_03700</name>
</gene>
<dbReference type="PANTHER" id="PTHR44068:SF11">
    <property type="entry name" value="GERANYL DIPHOSPHATE 2-C-METHYLTRANSFERASE"/>
    <property type="match status" value="1"/>
</dbReference>
<proteinExistence type="predicted"/>
<comment type="caution">
    <text evidence="1">The sequence shown here is derived from an EMBL/GenBank/DDBJ whole genome shotgun (WGS) entry which is preliminary data.</text>
</comment>
<reference evidence="1 2" key="1">
    <citation type="journal article" date="2012" name="J. Bacteriol.">
        <title>Genome Sequence of Strain IMCC14465, Isolated from the East Sea, Belonging to the PS1 Clade of Alphaproteobacteria.</title>
        <authorList>
            <person name="Yang S.J."/>
            <person name="Kang I."/>
            <person name="Cho J.C."/>
        </authorList>
    </citation>
    <scope>NUCLEOTIDE SEQUENCE [LARGE SCALE GENOMIC DNA]</scope>
    <source>
        <strain evidence="1 2">IMCC14465</strain>
    </source>
</reference>
<dbReference type="PATRIC" id="fig|1220535.3.peg.366"/>
<dbReference type="PANTHER" id="PTHR44068">
    <property type="entry name" value="ZGC:194242"/>
    <property type="match status" value="1"/>
</dbReference>